<dbReference type="InterPro" id="IPR001680">
    <property type="entry name" value="WD40_rpt"/>
</dbReference>
<gene>
    <name evidence="4" type="primary">LOC101570288</name>
</gene>
<feature type="region of interest" description="Disordered" evidence="2">
    <location>
        <begin position="1542"/>
        <end position="1564"/>
    </location>
</feature>
<feature type="repeat" description="WD" evidence="1">
    <location>
        <begin position="616"/>
        <end position="647"/>
    </location>
</feature>
<feature type="compositionally biased region" description="Basic and acidic residues" evidence="2">
    <location>
        <begin position="1289"/>
        <end position="1299"/>
    </location>
</feature>
<feature type="compositionally biased region" description="Basic and acidic residues" evidence="2">
    <location>
        <begin position="1269"/>
        <end position="1280"/>
    </location>
</feature>
<dbReference type="OrthoDB" id="6262491at2759"/>
<proteinExistence type="predicted"/>
<sequence length="2180" mass="249016">MMSVKSWNVTGISSSPRLIPQRKDLRFLINKILKDIKIDEEIKNDVVVLNDWPETLYQESHHPQNKPFVCFYFIDVNYFVSLNWVELYGKQMQAVLWVQKKDTTMKGAIEKVKFHVMEQVPPIEAMVHTGSYHMLVAYCGDLCLRLFGDHHQAFTSLGTVPCRFSISCLCYDSETEMLLSGILGAVVTWFILPNGRGLQMAHTVPIPGGELVQGFSLNSAQGSLQVHSENTVRVFTHQGQGQLEEVKKFTLVTSGSSITCSCTCVSQGTFYAGNRAGEIHAWSLDKSNFLHSFQAHSFSVVCIHSRPETYTLLTAGSEGVLKEWNLASGNLLRQLSVDKNLQQLKFIDSTTFFCQSASTFSLHHLPYFYSLFNVCGSAPQQLQRVCCGHNWSRILCVTEDGLLRFLSPVTGDLLVITWPLLVMNKAVAWAYDSNREELFVAIDSSEVLVFDTTRSPCPAKYLVRTSENPRDKVRCLAYGRSHLGMGLEGLMFCGYESGIVRILSHCSFARIEKTIHTGAVLSLSTLEGSQENSLLCSYGKDNTIHLTEAVLQDSKVILQPVSKVLCGCPLKHLMLLPGCVAAISENSGWCLWCYQDFLIPSESKQSFMFGETKCLHECAVTSFDVCLSLKLFVTGAIDGSVRIWDFRGRLVTQLDSALQFGSLCFANNRGDLLLTINQSIYIVSCLKLLPPARLIHLCSLNNVDEIQEIPKPFLPSFLFLFEKVFVPKFVYLGQGLQELQGLETLVNKRVIAFDNTVPHVVEESRVSLVAQDISNLQFLEDKDIDFSTPELKQNRRPSVVPAQLQLASWDGLNTYRMLQCFFGRGKQWPFAPDCYIPNSVIRASLWPEGTPIFLCHDLYLPYQDKDWNMTEFLRPEPRSPITLDKNISMSKQKDKPKDQKRISFNVLEDTTNQNWVGRKFSEGLISNLIETILNLTAYCSVEKYKKYFDILEQILATSQISSKSRTEIARRLLKDTTHYNPYIRKLAWEMLERLGFMSHLFAVPLAMGLMDSDKNVRTKVSYLMTRVTGIQTKTGLIRLLKKQEILQEMWLETIGEASLGQLLGIQASDIQCMLTHVQWRLNENLTLSHKDKPFSFSFAVPKDEELELSVEQTFIPLPEPEKNIELKNRKKRIQAKSRELIKKALKVARTYGKIQFKKIEFKKVSSMTVTSEDSQEKEKVRKSEQVDTKEVAVEPEVLPSTFSPVEHQDDAETKESMLEATTEAVQITENTETIDEHSGRDVEEVISKLERRERIKRLWKRTARKSQRLAEKKWEEKKTSQDISEVTAEEPKEEVKEEVIQISEPEEDTKKKHKKSHGLAGIPGRVSRPNIRSWRDDICHLVTSRIASSCPGMLRDLGKELVELAQVVLADQQPSWDLFKEMCPLLKDSSSFSSKLRDGKMGELPIKTENVVIGDVNDEGPVVLRKQEVKKAIKKRVKFSPKVKKEVLFLDDHPALEKGKFEKVVRKLDRKVGKIAEEERKPTEPETMSMQEKQKITKDKKEWTYPEERMPQKKVLIPQQRKSNITDKKVLQEEKRLIGKERKLLGKRKKKMSEEGKPSLKRNWEKIMQAGKEGLPAREEGLLFPESKLGEEDKEVILDVEEQEIEITEEDRSYIVERSKIEGHSPYVEVTREEKEQAQKRGLKGDKLATKERTLTDEERLEEDQRLLEMVQDKILLDKIQVKTTLKKFQEQNLLETKQIEELLEKTEENESEKTQSGLQGKEEMVLKVTDNLDLKKRQGSQLLGEPLRTCLLEKPKGMFSQAMATGLQTQIPETLQRPWFQFSDITETQEPKPKGDRWMWMLRDQDSLLGKTKSQAPAPASSFERLADYISDEDLINNTLTKLEAGKQLSRDSVHRLKKLLRQFTPEGSLLSLSKLKAITKHLSRNLDLSHTDISRPCKDGLSPVCLKVIPPIIRKEKESWLEPFSIPTSMLPSATNKTQTPQAPNWHLLDGSYKEKQIQQLSNAVKEMETRHFCPTKRDLFTGAHASVDRQILALMLQKDLRAFKHKGTFPKLPKLEKKTQPISQKKEKVPPWETFVALYYVLRMLQQRYVKDTTAWMEQFHQLMDLYQLKSPRVQRLLQDLLLGEEPQPKQIIYKEALQATGLVTGERVFCCLVCGHSHTPASSLKFQNVMPIPGQNKVHTIQSVGIAQYGFLELAWKSLPQVNPSHIERLSNTSTL</sequence>
<dbReference type="InParanoid" id="A0A6P6EY69"/>
<feature type="region of interest" description="Disordered" evidence="2">
    <location>
        <begin position="1480"/>
        <end position="1500"/>
    </location>
</feature>
<evidence type="ECO:0000256" key="2">
    <source>
        <dbReference type="SAM" id="MobiDB-lite"/>
    </source>
</evidence>
<dbReference type="InterPro" id="IPR011047">
    <property type="entry name" value="Quinoprotein_ADH-like_sf"/>
</dbReference>
<dbReference type="PANTHER" id="PTHR42968:SF28">
    <property type="entry name" value="WD REPEAT DOMAIN 87"/>
    <property type="match status" value="1"/>
</dbReference>
<feature type="compositionally biased region" description="Basic and acidic residues" evidence="2">
    <location>
        <begin position="1552"/>
        <end position="1564"/>
    </location>
</feature>
<dbReference type="RefSeq" id="XP_023577224.1">
    <property type="nucleotide sequence ID" value="XM_023721456.1"/>
</dbReference>
<name>A0A6P6EY69_OCTDE</name>
<protein>
    <submittedName>
        <fullName evidence="4">WD repeat-containing protein 87-like</fullName>
    </submittedName>
</protein>
<dbReference type="PROSITE" id="PS50082">
    <property type="entry name" value="WD_REPEATS_2"/>
    <property type="match status" value="2"/>
</dbReference>
<feature type="region of interest" description="Disordered" evidence="2">
    <location>
        <begin position="1269"/>
        <end position="1326"/>
    </location>
</feature>
<dbReference type="Gene3D" id="2.130.10.10">
    <property type="entry name" value="YVTN repeat-like/Quinoprotein amine dehydrogenase"/>
    <property type="match status" value="2"/>
</dbReference>
<dbReference type="InterPro" id="IPR015943">
    <property type="entry name" value="WD40/YVTN_repeat-like_dom_sf"/>
</dbReference>
<feature type="repeat" description="WD" evidence="1">
    <location>
        <begin position="293"/>
        <end position="334"/>
    </location>
</feature>
<accession>A0A6P6EY69</accession>
<dbReference type="SUPFAM" id="SSF50998">
    <property type="entry name" value="Quinoprotein alcohol dehydrogenase-like"/>
    <property type="match status" value="1"/>
</dbReference>
<evidence type="ECO:0000313" key="4">
    <source>
        <dbReference type="RefSeq" id="XP_023577224.1"/>
    </source>
</evidence>
<dbReference type="GeneID" id="101570288"/>
<reference evidence="4" key="1">
    <citation type="submission" date="2025-08" db="UniProtKB">
        <authorList>
            <consortium name="RefSeq"/>
        </authorList>
    </citation>
    <scope>IDENTIFICATION</scope>
</reference>
<dbReference type="Proteomes" id="UP000515203">
    <property type="component" value="Unplaced"/>
</dbReference>
<evidence type="ECO:0000256" key="1">
    <source>
        <dbReference type="PROSITE-ProRule" id="PRU00221"/>
    </source>
</evidence>
<organism evidence="3 4">
    <name type="scientific">Octodon degus</name>
    <name type="common">Degu</name>
    <name type="synonym">Sciurus degus</name>
    <dbReference type="NCBI Taxonomy" id="10160"/>
    <lineage>
        <taxon>Eukaryota</taxon>
        <taxon>Metazoa</taxon>
        <taxon>Chordata</taxon>
        <taxon>Craniata</taxon>
        <taxon>Vertebrata</taxon>
        <taxon>Euteleostomi</taxon>
        <taxon>Mammalia</taxon>
        <taxon>Eutheria</taxon>
        <taxon>Euarchontoglires</taxon>
        <taxon>Glires</taxon>
        <taxon>Rodentia</taxon>
        <taxon>Hystricomorpha</taxon>
        <taxon>Octodontidae</taxon>
        <taxon>Octodon</taxon>
    </lineage>
</organism>
<keyword evidence="1" id="KW-0853">WD repeat</keyword>
<dbReference type="SMART" id="SM00320">
    <property type="entry name" value="WD40"/>
    <property type="match status" value="5"/>
</dbReference>
<evidence type="ECO:0000313" key="3">
    <source>
        <dbReference type="Proteomes" id="UP000515203"/>
    </source>
</evidence>
<dbReference type="Pfam" id="PF00400">
    <property type="entry name" value="WD40"/>
    <property type="match status" value="1"/>
</dbReference>
<keyword evidence="3" id="KW-1185">Reference proteome</keyword>
<dbReference type="PANTHER" id="PTHR42968">
    <property type="entry name" value="WD REPEAT-CONTAINING"/>
    <property type="match status" value="1"/>
</dbReference>